<dbReference type="STRING" id="741276.A0A2S5BCX1"/>
<feature type="compositionally biased region" description="Basic residues" evidence="7">
    <location>
        <begin position="531"/>
        <end position="555"/>
    </location>
</feature>
<proteinExistence type="inferred from homology"/>
<evidence type="ECO:0000313" key="10">
    <source>
        <dbReference type="Proteomes" id="UP000237144"/>
    </source>
</evidence>
<evidence type="ECO:0000256" key="3">
    <source>
        <dbReference type="ARBA" id="ARBA00022737"/>
    </source>
</evidence>
<comment type="caution">
    <text evidence="9">The sequence shown here is derived from an EMBL/GenBank/DDBJ whole genome shotgun (WGS) entry which is preliminary data.</text>
</comment>
<dbReference type="GO" id="GO:0034087">
    <property type="term" value="P:establishment of mitotic sister chromatid cohesion"/>
    <property type="evidence" value="ECO:0007669"/>
    <property type="project" value="TreeGrafter"/>
</dbReference>
<dbReference type="InterPro" id="IPR011989">
    <property type="entry name" value="ARM-like"/>
</dbReference>
<name>A0A2S5BCX1_9BASI</name>
<evidence type="ECO:0000256" key="5">
    <source>
        <dbReference type="ARBA" id="ARBA00023306"/>
    </source>
</evidence>
<feature type="region of interest" description="Disordered" evidence="7">
    <location>
        <begin position="525"/>
        <end position="620"/>
    </location>
</feature>
<feature type="compositionally biased region" description="Low complexity" evidence="7">
    <location>
        <begin position="16"/>
        <end position="34"/>
    </location>
</feature>
<evidence type="ECO:0000256" key="6">
    <source>
        <dbReference type="RuleBase" id="RU364107"/>
    </source>
</evidence>
<dbReference type="Gene3D" id="1.25.10.10">
    <property type="entry name" value="Leucine-rich Repeat Variant"/>
    <property type="match status" value="1"/>
</dbReference>
<feature type="region of interest" description="Disordered" evidence="7">
    <location>
        <begin position="186"/>
        <end position="213"/>
    </location>
</feature>
<gene>
    <name evidence="9" type="ORF">BMF94_2373</name>
</gene>
<feature type="compositionally biased region" description="Acidic residues" evidence="7">
    <location>
        <begin position="565"/>
        <end position="578"/>
    </location>
</feature>
<dbReference type="InterPro" id="IPR016024">
    <property type="entry name" value="ARM-type_fold"/>
</dbReference>
<protein>
    <recommendedName>
        <fullName evidence="6">Sister chromatid cohesion protein</fullName>
    </recommendedName>
</protein>
<feature type="compositionally biased region" description="Polar residues" evidence="7">
    <location>
        <begin position="1"/>
        <end position="11"/>
    </location>
</feature>
<organism evidence="9 10">
    <name type="scientific">Rhodotorula taiwanensis</name>
    <dbReference type="NCBI Taxonomy" id="741276"/>
    <lineage>
        <taxon>Eukaryota</taxon>
        <taxon>Fungi</taxon>
        <taxon>Dikarya</taxon>
        <taxon>Basidiomycota</taxon>
        <taxon>Pucciniomycotina</taxon>
        <taxon>Microbotryomycetes</taxon>
        <taxon>Sporidiobolales</taxon>
        <taxon>Sporidiobolaceae</taxon>
        <taxon>Rhodotorula</taxon>
    </lineage>
</organism>
<evidence type="ECO:0000256" key="4">
    <source>
        <dbReference type="ARBA" id="ARBA00023242"/>
    </source>
</evidence>
<dbReference type="SUPFAM" id="SSF48371">
    <property type="entry name" value="ARM repeat"/>
    <property type="match status" value="2"/>
</dbReference>
<dbReference type="Pfam" id="PF12765">
    <property type="entry name" value="Cohesin_HEAT"/>
    <property type="match status" value="1"/>
</dbReference>
<dbReference type="GO" id="GO:0140588">
    <property type="term" value="P:chromatin looping"/>
    <property type="evidence" value="ECO:0007669"/>
    <property type="project" value="InterPro"/>
</dbReference>
<accession>A0A2S5BCX1</accession>
<dbReference type="InterPro" id="IPR033031">
    <property type="entry name" value="Scc2/Nipped-B"/>
</dbReference>
<dbReference type="Proteomes" id="UP000237144">
    <property type="component" value="Unassembled WGS sequence"/>
</dbReference>
<dbReference type="CDD" id="cd23958">
    <property type="entry name" value="SCC2"/>
    <property type="match status" value="1"/>
</dbReference>
<evidence type="ECO:0000256" key="2">
    <source>
        <dbReference type="ARBA" id="ARBA00009252"/>
    </source>
</evidence>
<evidence type="ECO:0000313" key="9">
    <source>
        <dbReference type="EMBL" id="POY74612.1"/>
    </source>
</evidence>
<dbReference type="EMBL" id="PJQD01000023">
    <property type="protein sequence ID" value="POY74612.1"/>
    <property type="molecule type" value="Genomic_DNA"/>
</dbReference>
<dbReference type="Pfam" id="PF12830">
    <property type="entry name" value="Nipped-B_C"/>
    <property type="match status" value="1"/>
</dbReference>
<dbReference type="InterPro" id="IPR026003">
    <property type="entry name" value="Cohesin_HEAT"/>
</dbReference>
<dbReference type="PANTHER" id="PTHR21704">
    <property type="entry name" value="NIPPED-B-LIKE PROTEIN DELANGIN SCC2-RELATED"/>
    <property type="match status" value="1"/>
</dbReference>
<evidence type="ECO:0000259" key="8">
    <source>
        <dbReference type="Pfam" id="PF12830"/>
    </source>
</evidence>
<keyword evidence="5 6" id="KW-0131">Cell cycle</keyword>
<keyword evidence="3 6" id="KW-0677">Repeat</keyword>
<feature type="region of interest" description="Disordered" evidence="7">
    <location>
        <begin position="331"/>
        <end position="362"/>
    </location>
</feature>
<comment type="similarity">
    <text evidence="2 6">Belongs to the SCC2/Nipped-B family.</text>
</comment>
<reference evidence="9 10" key="1">
    <citation type="journal article" date="2018" name="Front. Microbiol.">
        <title>Prospects for Fungal Bioremediation of Acidic Radioactive Waste Sites: Characterization and Genome Sequence of Rhodotorula taiwanensis MD1149.</title>
        <authorList>
            <person name="Tkavc R."/>
            <person name="Matrosova V.Y."/>
            <person name="Grichenko O.E."/>
            <person name="Gostincar C."/>
            <person name="Volpe R.P."/>
            <person name="Klimenkova P."/>
            <person name="Gaidamakova E.K."/>
            <person name="Zhou C.E."/>
            <person name="Stewart B.J."/>
            <person name="Lyman M.G."/>
            <person name="Malfatti S.A."/>
            <person name="Rubinfeld B."/>
            <person name="Courtot M."/>
            <person name="Singh J."/>
            <person name="Dalgard C.L."/>
            <person name="Hamilton T."/>
            <person name="Frey K.G."/>
            <person name="Gunde-Cimerman N."/>
            <person name="Dugan L."/>
            <person name="Daly M.J."/>
        </authorList>
    </citation>
    <scope>NUCLEOTIDE SEQUENCE [LARGE SCALE GENOMIC DNA]</scope>
    <source>
        <strain evidence="9 10">MD1149</strain>
    </source>
</reference>
<dbReference type="GO" id="GO:1990414">
    <property type="term" value="P:replication-born double-strand break repair via sister chromatid exchange"/>
    <property type="evidence" value="ECO:0007669"/>
    <property type="project" value="TreeGrafter"/>
</dbReference>
<dbReference type="PANTHER" id="PTHR21704:SF18">
    <property type="entry name" value="NIPPED-B-LIKE PROTEIN"/>
    <property type="match status" value="1"/>
</dbReference>
<evidence type="ECO:0000256" key="7">
    <source>
        <dbReference type="SAM" id="MobiDB-lite"/>
    </source>
</evidence>
<dbReference type="InterPro" id="IPR024986">
    <property type="entry name" value="Nipped-B_C"/>
</dbReference>
<dbReference type="GO" id="GO:0061775">
    <property type="term" value="F:cohesin loader activity"/>
    <property type="evidence" value="ECO:0007669"/>
    <property type="project" value="InterPro"/>
</dbReference>
<keyword evidence="4 6" id="KW-0539">Nucleus</keyword>
<dbReference type="GO" id="GO:0071169">
    <property type="term" value="P:establishment of protein localization to chromatin"/>
    <property type="evidence" value="ECO:0007669"/>
    <property type="project" value="TreeGrafter"/>
</dbReference>
<sequence length="2009" mass="213934">MASNGHSTPSRGSGLPTTQPSPAQSSPATQASAQEALASNARRIIRAWPVGAALEPRVDAISHLGPIHSAYPSFFPAADGADELAQAGLPADPQLAQFAPDFAALFASSGLAGNDDTVRWRASQVEAVLATEEMRQVMRGVAADPEYGSLPPLRPPYSVDSAAQPALAIDSTSLAALFLSTSSFPSPRPTAHAVPASNPLQPRHLKSQAADSSAARTVLEGLVRETSARARNEAAQAAAAAAADAEARRRNSMDRSSSMMPLTPTHPRTSQLAGRPAQLAPTSSPDPLMMRSDDHEPAAHPTTRAPTSQHARLGGSQSGVANIFGTQILPNLPRKRSSSTDLSSHFSSPLKSTSPVKAERPEGEMTPMALEPGFESAVKRVKLESGKPVNNSTGGKAAGLEAVERFGDLVSDVFAADDAFIGDTSTAALSNRSPARSSKGPRFFRSTAVGATSGLPLVHTDTLKRMLALVRTITAKRKTEELLEEVEASGISRTLKLLERSWEGIASEGWEGWSKDAAQVREEAMTVANGKGKKSKKGSPAKGAAKGKGRAKATGRKSATPVTGAEDEEFKAGDDDESAMATSSPLKGPIRRSTRSPSPRPGSAIPPAAPDDSGWQDDGADKAYWNDDRLSQTRAALRDLTDALLAARLALELLTLPGIVLPKQLFSSEFLLGLVGTIRHSLDGFFVPVLTAPRTSPLDELAVDHAREQVAEAGDALVQGVHVLAELVRHEELSEDLVVALSYLSLEPFFHDAPPVAGRGAAAASDISPVATAIKSLRLVALAVLQSVYARYTDQQTWIVEEVLGNLGKAELVSGGSAAKKAKSGIRIRTGATIQTVSTLLMHLVQTCPVDLPTRIRKRFARAHRRDSKQMSLDQDDDVLMGREGVPSRLVDDGEGDEGDGDEDVLVAVHQRFVAPAVEAAQRTARTIVGFLMQRAAKAGKTSGVAADTEYRAVLDVLVTDLLATLPLPEWPGASILLTTLCRSMMATLADSKTSHENNALKALALDHLGTVTAHVRRLIADSDDGLDSLRGIVAKCELDALDRVADAYRAVLEHLKSQQAAEADQAVSRFRRLDYANDLLQALVAARLLAASPEGGSMIARLEELSEAVWTSEPLGDVFGPGPDASQAAIDEVSLKLWRTSTLATMYRALVERVLDAAESTQITLRTKAMRAIGNIVAQDPALFHEDSVRRGIESRLLDASSAVRNASVELIGKYVVNSQELARQYMPVICARIADSGLGVRRRVIKLLKVLFNVLEDESARAEICRKIVCRVLDEDEGIKELAVDTVEELWFDSTKSGQPAETEQLARIITLTCGSAEERPPPVDEALRLIMAKHAEKGTPAPLERLQQVVEALVDNLVENKTADTDLVAGIKALHVVGAVDASLLSTAKATLLLPFLKSATTAEERAITDYLLKLFRGTVQAGARTNSKFGQELQKALVSMLNRPASTVSTLNDTIACFCATVHAQTQDYDTMTRVFKVTLVRLNNETQKLSAPETATGVNQRSVPVLCYMSALLCEHGRFDEVREQDEEARAIIDELSTHPIAEMTFNLLIRLYNLDVQPAIKGAVLTSLGFIYRAHPALMLRPASTAIIDAIFESAAVPPRLQILRIIQDFLSSQEQAQAAAAARSKASKKGVHPVTIEMSELVGNVEGFADSGVASAVSQRYLKRVNEAAMSEHLALQRVAVDLLSAIARSGFSHPITISPTLAALTASSDAQLAGKAFSALAVLHQKHTSILASRFLDSARAVFAYVQAGTPAGQAVRGHRLSSEGVPDSLLGRWYSLLQKEKRQIQLDCLKALGRAYDVEVGSHCSTDAVAFARFLAEALSTLEYKRAEEPLMVIAQLNAGLAVSGLHVLHSLEQGLAGGGGLIARASASPQKLPGGRGSSPAGADELPSADLARQSIVCGLALLLRDHLKQLYSLTDAKIAKYVPGKKSAAGDKAVTVRAGATTALGSDDYPRMPHALLPLTNAADLTAQRTIYMRLIADDGTLAALDELEADGADTQDA</sequence>
<dbReference type="GO" id="GO:0090694">
    <property type="term" value="C:Scc2-Scc4 cohesin loading complex"/>
    <property type="evidence" value="ECO:0007669"/>
    <property type="project" value="TreeGrafter"/>
</dbReference>
<keyword evidence="10" id="KW-1185">Reference proteome</keyword>
<dbReference type="GO" id="GO:0003682">
    <property type="term" value="F:chromatin binding"/>
    <property type="evidence" value="ECO:0007669"/>
    <property type="project" value="TreeGrafter"/>
</dbReference>
<dbReference type="OrthoDB" id="418242at2759"/>
<dbReference type="GO" id="GO:0010468">
    <property type="term" value="P:regulation of gene expression"/>
    <property type="evidence" value="ECO:0007669"/>
    <property type="project" value="InterPro"/>
</dbReference>
<feature type="compositionally biased region" description="Low complexity" evidence="7">
    <location>
        <begin position="339"/>
        <end position="348"/>
    </location>
</feature>
<feature type="region of interest" description="Disordered" evidence="7">
    <location>
        <begin position="1"/>
        <end position="36"/>
    </location>
</feature>
<feature type="domain" description="Sister chromatid cohesion C-terminal" evidence="8">
    <location>
        <begin position="1661"/>
        <end position="1847"/>
    </location>
</feature>
<comment type="subcellular location">
    <subcellularLocation>
        <location evidence="1 6">Nucleus</location>
    </subcellularLocation>
</comment>
<evidence type="ECO:0000256" key="1">
    <source>
        <dbReference type="ARBA" id="ARBA00004123"/>
    </source>
</evidence>
<feature type="region of interest" description="Disordered" evidence="7">
    <location>
        <begin position="239"/>
        <end position="314"/>
    </location>
</feature>